<sequence length="116" mass="13138">MPRSRVTGRPPPFVASSEEAILPRGRHEERDGTPEAARRRSWEPEARAEAERLGAAEPGWVIFYGVWSRRYFAFAIKKGVEPAMVDAPITRVLRLLMREAEGSDRGTDEPEYPACR</sequence>
<name>A0A7W7GCZ7_9ACTN</name>
<accession>A0A7W7GCZ7</accession>
<organism evidence="2 3">
    <name type="scientific">Sphaerisporangium siamense</name>
    <dbReference type="NCBI Taxonomy" id="795645"/>
    <lineage>
        <taxon>Bacteria</taxon>
        <taxon>Bacillati</taxon>
        <taxon>Actinomycetota</taxon>
        <taxon>Actinomycetes</taxon>
        <taxon>Streptosporangiales</taxon>
        <taxon>Streptosporangiaceae</taxon>
        <taxon>Sphaerisporangium</taxon>
    </lineage>
</organism>
<evidence type="ECO:0000313" key="2">
    <source>
        <dbReference type="EMBL" id="MBB4705067.1"/>
    </source>
</evidence>
<dbReference type="AlphaFoldDB" id="A0A7W7GCZ7"/>
<evidence type="ECO:0000256" key="1">
    <source>
        <dbReference type="SAM" id="MobiDB-lite"/>
    </source>
</evidence>
<gene>
    <name evidence="2" type="ORF">BJ982_006611</name>
</gene>
<feature type="compositionally biased region" description="Basic and acidic residues" evidence="1">
    <location>
        <begin position="25"/>
        <end position="51"/>
    </location>
</feature>
<feature type="region of interest" description="Disordered" evidence="1">
    <location>
        <begin position="1"/>
        <end position="51"/>
    </location>
</feature>
<evidence type="ECO:0000313" key="3">
    <source>
        <dbReference type="Proteomes" id="UP000542210"/>
    </source>
</evidence>
<dbReference type="EMBL" id="JACHND010000001">
    <property type="protein sequence ID" value="MBB4705067.1"/>
    <property type="molecule type" value="Genomic_DNA"/>
</dbReference>
<dbReference type="Proteomes" id="UP000542210">
    <property type="component" value="Unassembled WGS sequence"/>
</dbReference>
<proteinExistence type="predicted"/>
<protein>
    <submittedName>
        <fullName evidence="2">Uncharacterized protein</fullName>
    </submittedName>
</protein>
<keyword evidence="3" id="KW-1185">Reference proteome</keyword>
<reference evidence="2 3" key="1">
    <citation type="submission" date="2020-08" db="EMBL/GenBank/DDBJ databases">
        <title>Sequencing the genomes of 1000 actinobacteria strains.</title>
        <authorList>
            <person name="Klenk H.-P."/>
        </authorList>
    </citation>
    <scope>NUCLEOTIDE SEQUENCE [LARGE SCALE GENOMIC DNA]</scope>
    <source>
        <strain evidence="2 3">DSM 45784</strain>
    </source>
</reference>
<comment type="caution">
    <text evidence="2">The sequence shown here is derived from an EMBL/GenBank/DDBJ whole genome shotgun (WGS) entry which is preliminary data.</text>
</comment>